<dbReference type="OrthoDB" id="1667126at2"/>
<dbReference type="RefSeq" id="WP_149170683.1">
    <property type="nucleotide sequence ID" value="NZ_VTOY01000001.1"/>
</dbReference>
<feature type="transmembrane region" description="Helical" evidence="1">
    <location>
        <begin position="39"/>
        <end position="60"/>
    </location>
</feature>
<dbReference type="EMBL" id="VTOY01000001">
    <property type="protein sequence ID" value="TYZ25070.1"/>
    <property type="molecule type" value="Genomic_DNA"/>
</dbReference>
<evidence type="ECO:0000313" key="3">
    <source>
        <dbReference type="Proteomes" id="UP000323646"/>
    </source>
</evidence>
<sequence>MNILRNIVHIICFIVLMVTADVVWTNIKGYYAERNFKICAAYFAGGIMVFCLLLGISTAANTYFR</sequence>
<accession>A0A5D6WB97</accession>
<keyword evidence="1" id="KW-0812">Transmembrane</keyword>
<comment type="caution">
    <text evidence="2">The sequence shown here is derived from an EMBL/GenBank/DDBJ whole genome shotgun (WGS) entry which is preliminary data.</text>
</comment>
<reference evidence="2 3" key="1">
    <citation type="submission" date="2019-08" db="EMBL/GenBank/DDBJ databases">
        <title>Selenomonas sp. mPRGC5 and Selenomonas sp. mPRGC8 isolated from ruminal fluid of dairy goat (Capra hircus).</title>
        <authorList>
            <person name="Poothong S."/>
            <person name="Nuengjamnong C."/>
            <person name="Tanasupawat S."/>
        </authorList>
    </citation>
    <scope>NUCLEOTIDE SEQUENCE [LARGE SCALE GENOMIC DNA]</scope>
    <source>
        <strain evidence="3">mPRGC5</strain>
    </source>
</reference>
<proteinExistence type="predicted"/>
<keyword evidence="1" id="KW-1133">Transmembrane helix</keyword>
<organism evidence="2 3">
    <name type="scientific">Selenomonas ruminis</name>
    <dbReference type="NCBI Taxonomy" id="2593411"/>
    <lineage>
        <taxon>Bacteria</taxon>
        <taxon>Bacillati</taxon>
        <taxon>Bacillota</taxon>
        <taxon>Negativicutes</taxon>
        <taxon>Selenomonadales</taxon>
        <taxon>Selenomonadaceae</taxon>
        <taxon>Selenomonas</taxon>
    </lineage>
</organism>
<name>A0A5D6WB97_9FIRM</name>
<feature type="transmembrane region" description="Helical" evidence="1">
    <location>
        <begin position="6"/>
        <end position="27"/>
    </location>
</feature>
<dbReference type="AlphaFoldDB" id="A0A5D6WB97"/>
<evidence type="ECO:0000313" key="2">
    <source>
        <dbReference type="EMBL" id="TYZ25070.1"/>
    </source>
</evidence>
<keyword evidence="3" id="KW-1185">Reference proteome</keyword>
<protein>
    <submittedName>
        <fullName evidence="2">Uncharacterized protein</fullName>
    </submittedName>
</protein>
<gene>
    <name evidence="2" type="ORF">FZ040_03325</name>
</gene>
<evidence type="ECO:0000256" key="1">
    <source>
        <dbReference type="SAM" id="Phobius"/>
    </source>
</evidence>
<dbReference type="Proteomes" id="UP000323646">
    <property type="component" value="Unassembled WGS sequence"/>
</dbReference>
<keyword evidence="1" id="KW-0472">Membrane</keyword>